<organism evidence="1 2">
    <name type="scientific">Actibacterium lipolyticum</name>
    <dbReference type="NCBI Taxonomy" id="1524263"/>
    <lineage>
        <taxon>Bacteria</taxon>
        <taxon>Pseudomonadati</taxon>
        <taxon>Pseudomonadota</taxon>
        <taxon>Alphaproteobacteria</taxon>
        <taxon>Rhodobacterales</taxon>
        <taxon>Roseobacteraceae</taxon>
        <taxon>Actibacterium</taxon>
    </lineage>
</organism>
<gene>
    <name evidence="1" type="ORF">COL8621_02497</name>
</gene>
<evidence type="ECO:0000313" key="1">
    <source>
        <dbReference type="EMBL" id="SMX44203.1"/>
    </source>
</evidence>
<dbReference type="EMBL" id="FXYE01000002">
    <property type="protein sequence ID" value="SMX44203.1"/>
    <property type="molecule type" value="Genomic_DNA"/>
</dbReference>
<proteinExistence type="predicted"/>
<dbReference type="Proteomes" id="UP000202922">
    <property type="component" value="Unassembled WGS sequence"/>
</dbReference>
<accession>A0A238KN18</accession>
<protein>
    <submittedName>
        <fullName evidence="1">Uncharacterized protein</fullName>
    </submittedName>
</protein>
<name>A0A238KN18_9RHOB</name>
<dbReference type="RefSeq" id="WP_093967643.1">
    <property type="nucleotide sequence ID" value="NZ_FXYE01000002.1"/>
</dbReference>
<sequence length="143" mass="15979">MAPLLELQTPLVETPRAPVPFDDEMLQRLNKLRLLAMRCRAAAHLDMFTACALLSQNKDEAASAFAEAMLRTLQQGLGRPAVFYAPGTKEVSFDEAWLLRMMSCVRDGDQASFTFLISSVLDQSMRRSVAFLVRGLAERLTQL</sequence>
<dbReference type="OrthoDB" id="7854136at2"/>
<dbReference type="AlphaFoldDB" id="A0A238KN18"/>
<keyword evidence="2" id="KW-1185">Reference proteome</keyword>
<evidence type="ECO:0000313" key="2">
    <source>
        <dbReference type="Proteomes" id="UP000202922"/>
    </source>
</evidence>
<reference evidence="2" key="1">
    <citation type="submission" date="2017-05" db="EMBL/GenBank/DDBJ databases">
        <authorList>
            <person name="Rodrigo-Torres L."/>
            <person name="Arahal R. D."/>
            <person name="Lucena T."/>
        </authorList>
    </citation>
    <scope>NUCLEOTIDE SEQUENCE [LARGE SCALE GENOMIC DNA]</scope>
    <source>
        <strain evidence="2">CECT 8621</strain>
    </source>
</reference>